<keyword evidence="1" id="KW-0812">Transmembrane</keyword>
<dbReference type="InterPro" id="IPR013424">
    <property type="entry name" value="Ice-binding_C"/>
</dbReference>
<dbReference type="EMBL" id="CP042345">
    <property type="protein sequence ID" value="QEA16362.1"/>
    <property type="molecule type" value="Genomic_DNA"/>
</dbReference>
<accession>A0A5B8S5R2</accession>
<dbReference type="KEGG" id="ngf:FRF71_09580"/>
<evidence type="ECO:0000259" key="3">
    <source>
        <dbReference type="Pfam" id="PF07589"/>
    </source>
</evidence>
<feature type="domain" description="Ice-binding protein C-terminal" evidence="3">
    <location>
        <begin position="190"/>
        <end position="214"/>
    </location>
</feature>
<evidence type="ECO:0000313" key="5">
    <source>
        <dbReference type="Proteomes" id="UP000321172"/>
    </source>
</evidence>
<organism evidence="4 5">
    <name type="scientific">Novosphingobium ginsenosidimutans</name>
    <dbReference type="NCBI Taxonomy" id="1176536"/>
    <lineage>
        <taxon>Bacteria</taxon>
        <taxon>Pseudomonadati</taxon>
        <taxon>Pseudomonadota</taxon>
        <taxon>Alphaproteobacteria</taxon>
        <taxon>Sphingomonadales</taxon>
        <taxon>Sphingomonadaceae</taxon>
        <taxon>Novosphingobium</taxon>
    </lineage>
</organism>
<sequence length="225" mass="22554">MKKTLLIGMSLAIAAMAGTAQAATVVVTNGGAATFAASKTSGPGTKVVTFDGAAPAGVAVTLSGASIVTGSLSGQYAQPFGSDGSKYLSVFGGTSATILDLIAPGYSKLSFYLGSIDTYNSFQLLNTTGGVIGTFAGSVLLGGPSGDQGLPTTNRLITFTRGSGDAAIGGIRILSTGNSAEVDNVRFISAVPEPSTWLMMILGVGIVGAAMRRRNQARPTNVSYA</sequence>
<feature type="signal peptide" evidence="2">
    <location>
        <begin position="1"/>
        <end position="22"/>
    </location>
</feature>
<keyword evidence="1" id="KW-1133">Transmembrane helix</keyword>
<keyword evidence="2" id="KW-0732">Signal</keyword>
<dbReference type="NCBIfam" id="TIGR02595">
    <property type="entry name" value="PEP_CTERM"/>
    <property type="match status" value="1"/>
</dbReference>
<dbReference type="NCBIfam" id="NF035944">
    <property type="entry name" value="PEPxxWA-CTERM"/>
    <property type="match status" value="1"/>
</dbReference>
<keyword evidence="1" id="KW-0472">Membrane</keyword>
<name>A0A5B8S5R2_9SPHN</name>
<feature type="chain" id="PRO_5023143233" evidence="2">
    <location>
        <begin position="23"/>
        <end position="225"/>
    </location>
</feature>
<keyword evidence="5" id="KW-1185">Reference proteome</keyword>
<proteinExistence type="predicted"/>
<dbReference type="AlphaFoldDB" id="A0A5B8S5R2"/>
<dbReference type="Proteomes" id="UP000321172">
    <property type="component" value="Chromosome"/>
</dbReference>
<dbReference type="Pfam" id="PF07589">
    <property type="entry name" value="PEP-CTERM"/>
    <property type="match status" value="1"/>
</dbReference>
<feature type="transmembrane region" description="Helical" evidence="1">
    <location>
        <begin position="194"/>
        <end position="211"/>
    </location>
</feature>
<evidence type="ECO:0000313" key="4">
    <source>
        <dbReference type="EMBL" id="QEA16362.1"/>
    </source>
</evidence>
<dbReference type="OrthoDB" id="121983at2"/>
<gene>
    <name evidence="4" type="ORF">FRF71_09580</name>
</gene>
<evidence type="ECO:0000256" key="2">
    <source>
        <dbReference type="SAM" id="SignalP"/>
    </source>
</evidence>
<reference evidence="4 5" key="1">
    <citation type="journal article" date="2013" name="J. Microbiol. Biotechnol.">
        <title>Novosphingobium ginsenosidimutans sp. nov., with the ability to convert ginsenoside.</title>
        <authorList>
            <person name="Kim J.K."/>
            <person name="He D."/>
            <person name="Liu Q.M."/>
            <person name="Park H.Y."/>
            <person name="Jung M.S."/>
            <person name="Yoon M.H."/>
            <person name="Kim S.C."/>
            <person name="Im W.T."/>
        </authorList>
    </citation>
    <scope>NUCLEOTIDE SEQUENCE [LARGE SCALE GENOMIC DNA]</scope>
    <source>
        <strain evidence="4 5">FW-6</strain>
    </source>
</reference>
<protein>
    <submittedName>
        <fullName evidence="4">PEP-CTERM sorting domain-containing protein</fullName>
    </submittedName>
</protein>
<evidence type="ECO:0000256" key="1">
    <source>
        <dbReference type="SAM" id="Phobius"/>
    </source>
</evidence>
<dbReference type="RefSeq" id="WP_147090443.1">
    <property type="nucleotide sequence ID" value="NZ_BAABJD010000006.1"/>
</dbReference>